<sequence>MPITGWIATHTGLPSIMATGKEPVYAGDRLFAVPGMARDKRPLTGRAKMIRELEGPKLTEPVTMILSDAYAVPGTTIKYTQGDSSVTLTRPEVEWWRGMVSGLNGRTVPGLIWEEAQDKREWSSPISRYNSLITRWPMLEVARTGGGQFVLDDPSHVNAVWEILQKREPLILTPGAPADVLPSRFITVDKVDSARITGDGIIRWNVKWHELPEDSPMLVGPHAGWGAAPCVTWGEWREVDKVWKSRTYIEICKMIAGMP</sequence>
<dbReference type="EMBL" id="BK015009">
    <property type="protein sequence ID" value="DAD86874.1"/>
    <property type="molecule type" value="Genomic_DNA"/>
</dbReference>
<name>A0A8S5MXW4_9CAUD</name>
<reference evidence="1" key="1">
    <citation type="journal article" date="2021" name="Proc. Natl. Acad. Sci. U.S.A.">
        <title>A Catalog of Tens of Thousands of Viruses from Human Metagenomes Reveals Hidden Associations with Chronic Diseases.</title>
        <authorList>
            <person name="Tisza M.J."/>
            <person name="Buck C.B."/>
        </authorList>
    </citation>
    <scope>NUCLEOTIDE SEQUENCE</scope>
    <source>
        <strain evidence="1">Ctio73</strain>
    </source>
</reference>
<proteinExistence type="predicted"/>
<evidence type="ECO:0000313" key="1">
    <source>
        <dbReference type="EMBL" id="DAD86874.1"/>
    </source>
</evidence>
<organism evidence="1">
    <name type="scientific">Siphoviridae sp. ctio73</name>
    <dbReference type="NCBI Taxonomy" id="2826435"/>
    <lineage>
        <taxon>Viruses</taxon>
        <taxon>Duplodnaviria</taxon>
        <taxon>Heunggongvirae</taxon>
        <taxon>Uroviricota</taxon>
        <taxon>Caudoviricetes</taxon>
    </lineage>
</organism>
<accession>A0A8S5MXW4</accession>
<protein>
    <submittedName>
        <fullName evidence="1">Uncharacterized protein</fullName>
    </submittedName>
</protein>